<dbReference type="PANTHER" id="PTHR46532:SF4">
    <property type="entry name" value="AAA+ ATPASE DOMAIN-CONTAINING PROTEIN"/>
    <property type="match status" value="1"/>
</dbReference>
<dbReference type="GO" id="GO:0051959">
    <property type="term" value="F:dynein light intermediate chain binding"/>
    <property type="evidence" value="ECO:0007669"/>
    <property type="project" value="InterPro"/>
</dbReference>
<feature type="domain" description="Dynein heavy chain tail" evidence="3">
    <location>
        <begin position="293"/>
        <end position="480"/>
    </location>
</feature>
<dbReference type="Ensembl" id="ENSSPAT00000003109.1">
    <property type="protein sequence ID" value="ENSSPAP00000003064.1"/>
    <property type="gene ID" value="ENSSPAG00000002334.1"/>
</dbReference>
<evidence type="ECO:0000259" key="3">
    <source>
        <dbReference type="Pfam" id="PF08385"/>
    </source>
</evidence>
<dbReference type="GeneTree" id="ENSGT00940000158992"/>
<dbReference type="GO" id="GO:0005858">
    <property type="term" value="C:axonemal dynein complex"/>
    <property type="evidence" value="ECO:0007669"/>
    <property type="project" value="TreeGrafter"/>
</dbReference>
<protein>
    <recommendedName>
        <fullName evidence="3">Dynein heavy chain tail domain-containing protein</fullName>
    </recommendedName>
</protein>
<organism evidence="4">
    <name type="scientific">Stegastes partitus</name>
    <name type="common">bicolor damselfish</name>
    <dbReference type="NCBI Taxonomy" id="144197"/>
    <lineage>
        <taxon>Eukaryota</taxon>
        <taxon>Metazoa</taxon>
        <taxon>Chordata</taxon>
        <taxon>Craniata</taxon>
        <taxon>Vertebrata</taxon>
        <taxon>Euteleostomi</taxon>
        <taxon>Actinopterygii</taxon>
        <taxon>Neopterygii</taxon>
        <taxon>Teleostei</taxon>
        <taxon>Neoteleostei</taxon>
        <taxon>Acanthomorphata</taxon>
        <taxon>Ovalentaria</taxon>
        <taxon>Pomacentridae</taxon>
        <taxon>Stegastes</taxon>
    </lineage>
</organism>
<dbReference type="PANTHER" id="PTHR46532">
    <property type="entry name" value="MALE FERTILITY FACTOR KL5"/>
    <property type="match status" value="1"/>
</dbReference>
<feature type="region of interest" description="Disordered" evidence="2">
    <location>
        <begin position="14"/>
        <end position="38"/>
    </location>
</feature>
<reference evidence="4" key="1">
    <citation type="submission" date="2023-09" db="UniProtKB">
        <authorList>
            <consortium name="Ensembl"/>
        </authorList>
    </citation>
    <scope>IDENTIFICATION</scope>
</reference>
<dbReference type="AlphaFoldDB" id="A0A3B4Z972"/>
<name>A0A3B4Z972_9TELE</name>
<dbReference type="GO" id="GO:0007018">
    <property type="term" value="P:microtubule-based movement"/>
    <property type="evidence" value="ECO:0007669"/>
    <property type="project" value="InterPro"/>
</dbReference>
<dbReference type="STRING" id="144197.ENSSPAP00000003064"/>
<evidence type="ECO:0000256" key="2">
    <source>
        <dbReference type="SAM" id="MobiDB-lite"/>
    </source>
</evidence>
<evidence type="ECO:0000256" key="1">
    <source>
        <dbReference type="ARBA" id="ARBA00008887"/>
    </source>
</evidence>
<accession>A0A3B4Z972</accession>
<proteinExistence type="inferred from homology"/>
<evidence type="ECO:0000313" key="4">
    <source>
        <dbReference type="Ensembl" id="ENSSPAP00000003064.1"/>
    </source>
</evidence>
<dbReference type="InterPro" id="IPR013594">
    <property type="entry name" value="Dynein_heavy_tail"/>
</dbReference>
<dbReference type="GO" id="GO:0045505">
    <property type="term" value="F:dynein intermediate chain binding"/>
    <property type="evidence" value="ECO:0007669"/>
    <property type="project" value="InterPro"/>
</dbReference>
<sequence length="515" mass="58171">MAVRVPLARPLRAVRPSKEVPPHTITDPPNLSNFPEVSTKGINKNSSKQLCLRYLDLVTEANTSTAIYNQCLSQVTINQAREQRKKLLSPAHQYLIDILADRLSLAPTEVEEFILESSCVSLSIDFDSLAAVDNFFAIGGCKTISFVYQKSEVPECSRSCAGAPKGEKISRLFLADLSKTCLTGICCSFARFRVDVAVNSENVHEVRWAHMCNVVSFLALDAVHDWGALDKSRDGEKIQKNFKHTIKQCLGSLEDIQMTKENVVHLQTVTDVDLSKLVSLEDMKVAAANFDTVQQLEQILKQWCKQIEQVSRIKALETLDASEGPRSELDYWRKMSSSFNDIIKHIKSPEFKAVEMVLHISNSKMMKMWQSLNGRLTHHANEAKDSVQFLSTLEKVCQPLYSNDLVCIVHNVQNIISSIQMIHSISQYYNTNEKISVLFAKVTNQMVIACRSYVTDDGASLIWDQDAEDLSRKMTVMVALSLIRYSQYSLLQFESCSYCKALTNNSQLYVCRFYK</sequence>
<dbReference type="Pfam" id="PF08385">
    <property type="entry name" value="DHC_N1"/>
    <property type="match status" value="1"/>
</dbReference>
<feature type="compositionally biased region" description="Polar residues" evidence="2">
    <location>
        <begin position="27"/>
        <end position="38"/>
    </location>
</feature>
<dbReference type="InterPro" id="IPR026983">
    <property type="entry name" value="DHC"/>
</dbReference>
<comment type="similarity">
    <text evidence="1">Belongs to the dynein heavy chain family.</text>
</comment>